<dbReference type="AlphaFoldDB" id="A0A250X7W7"/>
<evidence type="ECO:0000256" key="2">
    <source>
        <dbReference type="PROSITE-ProRule" id="PRU00626"/>
    </source>
</evidence>
<name>A0A250X7W7_9CHLO</name>
<comment type="caution">
    <text evidence="5">The sequence shown here is derived from an EMBL/GenBank/DDBJ whole genome shotgun (WGS) entry which is preliminary data.</text>
</comment>
<feature type="compositionally biased region" description="Low complexity" evidence="3">
    <location>
        <begin position="18"/>
        <end position="32"/>
    </location>
</feature>
<accession>A0A250X7W7</accession>
<dbReference type="InterPro" id="IPR035920">
    <property type="entry name" value="YhbY-like_sf"/>
</dbReference>
<feature type="region of interest" description="Disordered" evidence="3">
    <location>
        <begin position="1"/>
        <end position="81"/>
    </location>
</feature>
<dbReference type="GO" id="GO:0003723">
    <property type="term" value="F:RNA binding"/>
    <property type="evidence" value="ECO:0007669"/>
    <property type="project" value="UniProtKB-UniRule"/>
</dbReference>
<dbReference type="InterPro" id="IPR001890">
    <property type="entry name" value="RNA-binding_CRM"/>
</dbReference>
<dbReference type="SUPFAM" id="SSF75471">
    <property type="entry name" value="YhbY-like"/>
    <property type="match status" value="1"/>
</dbReference>
<dbReference type="SMART" id="SM01103">
    <property type="entry name" value="CRS1_YhbY"/>
    <property type="match status" value="1"/>
</dbReference>
<gene>
    <name evidence="5" type="ORF">CEUSTIGMA_g6621.t1</name>
</gene>
<dbReference type="Gene3D" id="3.30.110.60">
    <property type="entry name" value="YhbY-like"/>
    <property type="match status" value="1"/>
</dbReference>
<dbReference type="Pfam" id="PF01985">
    <property type="entry name" value="CRS1_YhbY"/>
    <property type="match status" value="1"/>
</dbReference>
<evidence type="ECO:0000256" key="3">
    <source>
        <dbReference type="SAM" id="MobiDB-lite"/>
    </source>
</evidence>
<sequence>MFGTTNSKFSIPAPSFHISTQTQRTQDTSDISLENLSAPSGVSLAGSEDDDEEGVLPYSQRNSRKRSRLKEMDGSPQSGEIDEDYDSLASVAIVEKFELLPRCDRHQPDLNASESKFIWSLAQRLAHDKKLVRAQIGARRGLCGAVLDNLGQNLKVHEIIRVDVPASTGLDMKFLKNLLPDLLDCVVVKVKGRTLTLYRDTSLPPVHRRLQASDSAEQDINEVVKRA</sequence>
<organism evidence="5 6">
    <name type="scientific">Chlamydomonas eustigma</name>
    <dbReference type="NCBI Taxonomy" id="1157962"/>
    <lineage>
        <taxon>Eukaryota</taxon>
        <taxon>Viridiplantae</taxon>
        <taxon>Chlorophyta</taxon>
        <taxon>core chlorophytes</taxon>
        <taxon>Chlorophyceae</taxon>
        <taxon>CS clade</taxon>
        <taxon>Chlamydomonadales</taxon>
        <taxon>Chlamydomonadaceae</taxon>
        <taxon>Chlamydomonas</taxon>
    </lineage>
</organism>
<evidence type="ECO:0000256" key="1">
    <source>
        <dbReference type="ARBA" id="ARBA00022884"/>
    </source>
</evidence>
<protein>
    <recommendedName>
        <fullName evidence="4">CRM domain-containing protein</fullName>
    </recommendedName>
</protein>
<dbReference type="Proteomes" id="UP000232323">
    <property type="component" value="Unassembled WGS sequence"/>
</dbReference>
<reference evidence="5 6" key="1">
    <citation type="submission" date="2017-08" db="EMBL/GenBank/DDBJ databases">
        <title>Acidophilic green algal genome provides insights into adaptation to an acidic environment.</title>
        <authorList>
            <person name="Hirooka S."/>
            <person name="Hirose Y."/>
            <person name="Kanesaki Y."/>
            <person name="Higuchi S."/>
            <person name="Fujiwara T."/>
            <person name="Onuma R."/>
            <person name="Era A."/>
            <person name="Ohbayashi R."/>
            <person name="Uzuka A."/>
            <person name="Nozaki H."/>
            <person name="Yoshikawa H."/>
            <person name="Miyagishima S.Y."/>
        </authorList>
    </citation>
    <scope>NUCLEOTIDE SEQUENCE [LARGE SCALE GENOMIC DNA]</scope>
    <source>
        <strain evidence="5 6">NIES-2499</strain>
    </source>
</reference>
<dbReference type="EMBL" id="BEGY01000040">
    <property type="protein sequence ID" value="GAX79181.1"/>
    <property type="molecule type" value="Genomic_DNA"/>
</dbReference>
<proteinExistence type="predicted"/>
<evidence type="ECO:0000259" key="4">
    <source>
        <dbReference type="PROSITE" id="PS51295"/>
    </source>
</evidence>
<feature type="domain" description="CRM" evidence="4">
    <location>
        <begin position="108"/>
        <end position="210"/>
    </location>
</feature>
<dbReference type="PROSITE" id="PS51295">
    <property type="entry name" value="CRM"/>
    <property type="match status" value="1"/>
</dbReference>
<evidence type="ECO:0000313" key="5">
    <source>
        <dbReference type="EMBL" id="GAX79181.1"/>
    </source>
</evidence>
<evidence type="ECO:0000313" key="6">
    <source>
        <dbReference type="Proteomes" id="UP000232323"/>
    </source>
</evidence>
<keyword evidence="1 2" id="KW-0694">RNA-binding</keyword>
<keyword evidence="6" id="KW-1185">Reference proteome</keyword>
<dbReference type="OrthoDB" id="551389at2759"/>